<dbReference type="Pfam" id="PF10531">
    <property type="entry name" value="SLBB"/>
    <property type="match status" value="1"/>
</dbReference>
<evidence type="ECO:0000256" key="3">
    <source>
        <dbReference type="ARBA" id="ARBA00022448"/>
    </source>
</evidence>
<proteinExistence type="inferred from homology"/>
<comment type="similarity">
    <text evidence="2">Belongs to the BexD/CtrA/VexA family.</text>
</comment>
<evidence type="ECO:0000256" key="9">
    <source>
        <dbReference type="ARBA" id="ARBA00023065"/>
    </source>
</evidence>
<dbReference type="EMBL" id="QHHQ01000010">
    <property type="protein sequence ID" value="RAH97006.1"/>
    <property type="molecule type" value="Genomic_DNA"/>
</dbReference>
<dbReference type="PANTHER" id="PTHR33619:SF3">
    <property type="entry name" value="POLYSACCHARIDE EXPORT PROTEIN GFCE-RELATED"/>
    <property type="match status" value="1"/>
</dbReference>
<keyword evidence="7 15" id="KW-0732">Signal</keyword>
<keyword evidence="9" id="KW-0406">Ion transport</keyword>
<keyword evidence="4" id="KW-1134">Transmembrane beta strand</keyword>
<evidence type="ECO:0000256" key="5">
    <source>
        <dbReference type="ARBA" id="ARBA00022597"/>
    </source>
</evidence>
<evidence type="ECO:0000313" key="19">
    <source>
        <dbReference type="EMBL" id="RAH97006.1"/>
    </source>
</evidence>
<keyword evidence="20" id="KW-1185">Reference proteome</keyword>
<dbReference type="Pfam" id="PF02563">
    <property type="entry name" value="Poly_export"/>
    <property type="match status" value="1"/>
</dbReference>
<comment type="subcellular location">
    <subcellularLocation>
        <location evidence="1">Cell outer membrane</location>
        <topology evidence="1">Multi-pass membrane protein</topology>
    </subcellularLocation>
</comment>
<evidence type="ECO:0000259" key="16">
    <source>
        <dbReference type="Pfam" id="PF02563"/>
    </source>
</evidence>
<dbReference type="AlphaFoldDB" id="A0A8B2NL80"/>
<keyword evidence="3" id="KW-0813">Transport</keyword>
<dbReference type="Pfam" id="PF22461">
    <property type="entry name" value="SLBB_2"/>
    <property type="match status" value="1"/>
</dbReference>
<evidence type="ECO:0000256" key="13">
    <source>
        <dbReference type="ARBA" id="ARBA00023237"/>
    </source>
</evidence>
<dbReference type="InterPro" id="IPR019554">
    <property type="entry name" value="Soluble_ligand-bd"/>
</dbReference>
<evidence type="ECO:0000256" key="1">
    <source>
        <dbReference type="ARBA" id="ARBA00004571"/>
    </source>
</evidence>
<feature type="domain" description="SLBB" evidence="18">
    <location>
        <begin position="247"/>
        <end position="344"/>
    </location>
</feature>
<feature type="chain" id="PRO_5032467364" evidence="15">
    <location>
        <begin position="28"/>
        <end position="378"/>
    </location>
</feature>
<evidence type="ECO:0000256" key="4">
    <source>
        <dbReference type="ARBA" id="ARBA00022452"/>
    </source>
</evidence>
<keyword evidence="6" id="KW-0812">Transmembrane</keyword>
<comment type="caution">
    <text evidence="19">The sequence shown here is derived from an EMBL/GenBank/DDBJ whole genome shotgun (WGS) entry which is preliminary data.</text>
</comment>
<evidence type="ECO:0000256" key="11">
    <source>
        <dbReference type="ARBA" id="ARBA00023136"/>
    </source>
</evidence>
<evidence type="ECO:0000313" key="20">
    <source>
        <dbReference type="Proteomes" id="UP000249590"/>
    </source>
</evidence>
<name>A0A8B2NL80_9HYPH</name>
<evidence type="ECO:0000256" key="7">
    <source>
        <dbReference type="ARBA" id="ARBA00022729"/>
    </source>
</evidence>
<protein>
    <submittedName>
        <fullName evidence="19">Capsule biosynthesis protein</fullName>
    </submittedName>
</protein>
<dbReference type="GO" id="GO:0009279">
    <property type="term" value="C:cell outer membrane"/>
    <property type="evidence" value="ECO:0007669"/>
    <property type="project" value="UniProtKB-SubCell"/>
</dbReference>
<dbReference type="Gene3D" id="3.30.1950.10">
    <property type="entry name" value="wza like domain"/>
    <property type="match status" value="1"/>
</dbReference>
<dbReference type="Gene3D" id="3.10.560.10">
    <property type="entry name" value="Outer membrane lipoprotein wza domain like"/>
    <property type="match status" value="2"/>
</dbReference>
<keyword evidence="12" id="KW-0564">Palmitate</keyword>
<keyword evidence="14" id="KW-0449">Lipoprotein</keyword>
<evidence type="ECO:0000256" key="15">
    <source>
        <dbReference type="SAM" id="SignalP"/>
    </source>
</evidence>
<evidence type="ECO:0000256" key="12">
    <source>
        <dbReference type="ARBA" id="ARBA00023139"/>
    </source>
</evidence>
<keyword evidence="11" id="KW-0472">Membrane</keyword>
<dbReference type="InterPro" id="IPR054765">
    <property type="entry name" value="SLBB_dom"/>
</dbReference>
<dbReference type="Proteomes" id="UP000249590">
    <property type="component" value="Unassembled WGS sequence"/>
</dbReference>
<evidence type="ECO:0000256" key="8">
    <source>
        <dbReference type="ARBA" id="ARBA00023047"/>
    </source>
</evidence>
<feature type="signal peptide" evidence="15">
    <location>
        <begin position="1"/>
        <end position="27"/>
    </location>
</feature>
<feature type="domain" description="Polysaccharide export protein N-terminal" evidence="16">
    <location>
        <begin position="75"/>
        <end position="157"/>
    </location>
</feature>
<keyword evidence="13" id="KW-0998">Cell outer membrane</keyword>
<feature type="domain" description="Soluble ligand binding" evidence="17">
    <location>
        <begin position="165"/>
        <end position="212"/>
    </location>
</feature>
<dbReference type="InterPro" id="IPR049712">
    <property type="entry name" value="Poly_export"/>
</dbReference>
<evidence type="ECO:0000256" key="10">
    <source>
        <dbReference type="ARBA" id="ARBA00023114"/>
    </source>
</evidence>
<reference evidence="19 20" key="1">
    <citation type="submission" date="2018-05" db="EMBL/GenBank/DDBJ databases">
        <title>Acuticoccus sediminis sp. nov., isolated from deep-sea sediment of Indian Ocean.</title>
        <authorList>
            <person name="Liu X."/>
            <person name="Lai Q."/>
            <person name="Du Y."/>
            <person name="Sun F."/>
            <person name="Zhang X."/>
            <person name="Wang S."/>
            <person name="Shao Z."/>
        </authorList>
    </citation>
    <scope>NUCLEOTIDE SEQUENCE [LARGE SCALE GENOMIC DNA]</scope>
    <source>
        <strain evidence="19 20">PTG4-2</strain>
    </source>
</reference>
<organism evidence="19 20">
    <name type="scientific">Acuticoccus sediminis</name>
    <dbReference type="NCBI Taxonomy" id="2184697"/>
    <lineage>
        <taxon>Bacteria</taxon>
        <taxon>Pseudomonadati</taxon>
        <taxon>Pseudomonadota</taxon>
        <taxon>Alphaproteobacteria</taxon>
        <taxon>Hyphomicrobiales</taxon>
        <taxon>Amorphaceae</taxon>
        <taxon>Acuticoccus</taxon>
    </lineage>
</organism>
<accession>A0A8B2NL80</accession>
<evidence type="ECO:0000256" key="2">
    <source>
        <dbReference type="ARBA" id="ARBA00009450"/>
    </source>
</evidence>
<keyword evidence="10" id="KW-0626">Porin</keyword>
<dbReference type="PANTHER" id="PTHR33619">
    <property type="entry name" value="POLYSACCHARIDE EXPORT PROTEIN GFCE-RELATED"/>
    <property type="match status" value="1"/>
</dbReference>
<evidence type="ECO:0000259" key="18">
    <source>
        <dbReference type="Pfam" id="PF22461"/>
    </source>
</evidence>
<dbReference type="GO" id="GO:0046930">
    <property type="term" value="C:pore complex"/>
    <property type="evidence" value="ECO:0007669"/>
    <property type="project" value="UniProtKB-KW"/>
</dbReference>
<evidence type="ECO:0000256" key="14">
    <source>
        <dbReference type="ARBA" id="ARBA00023288"/>
    </source>
</evidence>
<sequence length="378" mass="40403">MMLRWIALACVAALAGCGAVPSSGPSANVIMDTQPENGPPASYVVVDINEHVANVTGQYRAKGFSSFYRVDFGDAQVRLAIGDQITVNIFEAGADGLFSSENSKATSITSVIDNDGQVFVPYVGTMQAAGRTPKSLRVSIEEALQDKAIQPQVQVLVANSVVNTVTILGEVGSGGKVPVPVSGFRVLDVIAAAGGSKIPTFQTRIILRRGSKVASADMEDLFDNPEDNVAVQPGDTILLAAAPRSYTVYGATTTKSEIPFEARRVTLAEGLAKAGGLNDLQADARGIFLFRFEPDSIAKQLSDRASVAHAGTMVPVVYRLNLKDPKSFFLMQTFELRDEDLLYVSTHPSVEFNKFLTIIEPAVQQVITGLTLSTRFGR</sequence>
<dbReference type="InterPro" id="IPR003715">
    <property type="entry name" value="Poly_export_N"/>
</dbReference>
<dbReference type="GO" id="GO:0006811">
    <property type="term" value="P:monoatomic ion transport"/>
    <property type="evidence" value="ECO:0007669"/>
    <property type="project" value="UniProtKB-KW"/>
</dbReference>
<keyword evidence="5" id="KW-0762">Sugar transport</keyword>
<evidence type="ECO:0000256" key="6">
    <source>
        <dbReference type="ARBA" id="ARBA00022692"/>
    </source>
</evidence>
<gene>
    <name evidence="19" type="ORF">DLJ53_30490</name>
</gene>
<keyword evidence="8" id="KW-0625">Polysaccharide transport</keyword>
<evidence type="ECO:0000259" key="17">
    <source>
        <dbReference type="Pfam" id="PF10531"/>
    </source>
</evidence>
<dbReference type="GO" id="GO:0015159">
    <property type="term" value="F:polysaccharide transmembrane transporter activity"/>
    <property type="evidence" value="ECO:0007669"/>
    <property type="project" value="InterPro"/>
</dbReference>
<dbReference type="PROSITE" id="PS51257">
    <property type="entry name" value="PROKAR_LIPOPROTEIN"/>
    <property type="match status" value="1"/>
</dbReference>
<dbReference type="GO" id="GO:0015288">
    <property type="term" value="F:porin activity"/>
    <property type="evidence" value="ECO:0007669"/>
    <property type="project" value="UniProtKB-KW"/>
</dbReference>